<dbReference type="InterPro" id="IPR001753">
    <property type="entry name" value="Enoyl-CoA_hydra/iso"/>
</dbReference>
<dbReference type="AlphaFoldDB" id="A0A8J6Q7H7"/>
<dbReference type="InterPro" id="IPR051683">
    <property type="entry name" value="Enoyl-CoA_Hydratase/Isomerase"/>
</dbReference>
<dbReference type="EMBL" id="JACVXC010000004">
    <property type="protein sequence ID" value="MBD0836003.1"/>
    <property type="molecule type" value="Genomic_DNA"/>
</dbReference>
<dbReference type="Gene3D" id="3.90.226.10">
    <property type="entry name" value="2-enoyl-CoA Hydratase, Chain A, domain 1"/>
    <property type="match status" value="1"/>
</dbReference>
<protein>
    <submittedName>
        <fullName evidence="2">Enoyl-CoA hydratase/isomerase family protein</fullName>
    </submittedName>
</protein>
<dbReference type="Proteomes" id="UP000602057">
    <property type="component" value="Unassembled WGS sequence"/>
</dbReference>
<keyword evidence="3" id="KW-1185">Reference proteome</keyword>
<dbReference type="Pfam" id="PF00378">
    <property type="entry name" value="ECH_1"/>
    <property type="match status" value="1"/>
</dbReference>
<gene>
    <name evidence="2" type="ORF">ICJ84_11185</name>
</gene>
<dbReference type="PANTHER" id="PTHR42964:SF1">
    <property type="entry name" value="POLYKETIDE BIOSYNTHESIS ENOYL-COA HYDRATASE PKSH-RELATED"/>
    <property type="match status" value="1"/>
</dbReference>
<reference evidence="2" key="2">
    <citation type="submission" date="2020-09" db="EMBL/GenBank/DDBJ databases">
        <authorList>
            <person name="Wu Z."/>
        </authorList>
    </citation>
    <scope>NUCLEOTIDE SEQUENCE</scope>
    <source>
        <strain evidence="2">SC17</strain>
    </source>
</reference>
<comment type="similarity">
    <text evidence="1">Belongs to the enoyl-CoA hydratase/isomerase family.</text>
</comment>
<evidence type="ECO:0000313" key="2">
    <source>
        <dbReference type="EMBL" id="MBD0836003.1"/>
    </source>
</evidence>
<dbReference type="RefSeq" id="WP_188216500.1">
    <property type="nucleotide sequence ID" value="NZ_BAABGH010000007.1"/>
</dbReference>
<sequence>MNQAYVTLEVKNKVGYIEFYHPQHNAMPSEVLLQLEDTIVKAGTDERIAVLVLKSGGDRTFCAGASFNELIAIEDAETGEQFFSGFAKVINTMRKCPKLIVGRVQGKTVGGGVGLAAATDYCFATQFASVKLSELSIGIGPFVIEPAVSRRIGLNAMSHMTLNAETFFTSEWAKTNGLFAEVFDDISALDKAVENFAEKLASYNPEALQQMKKVLWEHTENWDTLLAERAKISGRLVLSKFTKDTLQRFK</sequence>
<name>A0A8J6Q7H7_9FLAO</name>
<reference evidence="2" key="1">
    <citation type="journal article" date="2013" name="Int. J. Syst. Evol. Microbiol.">
        <title>Aestuariibaculum suncheonense gen. nov., sp. nov., a marine bacterium of the family Flavobacteriaceae isolated from a tidal flat and emended descriptions of the genera Gaetbulibacter and Tamlana.</title>
        <authorList>
            <person name="Jeong S.H."/>
            <person name="Park M.S."/>
            <person name="Jin H.M."/>
            <person name="Lee K."/>
            <person name="Park W."/>
            <person name="Jeon C.O."/>
        </authorList>
    </citation>
    <scope>NUCLEOTIDE SEQUENCE</scope>
    <source>
        <strain evidence="2">SC17</strain>
    </source>
</reference>
<evidence type="ECO:0000313" key="3">
    <source>
        <dbReference type="Proteomes" id="UP000602057"/>
    </source>
</evidence>
<dbReference type="GO" id="GO:0003824">
    <property type="term" value="F:catalytic activity"/>
    <property type="evidence" value="ECO:0007669"/>
    <property type="project" value="UniProtKB-ARBA"/>
</dbReference>
<organism evidence="2 3">
    <name type="scientific">Aestuariibaculum suncheonense</name>
    <dbReference type="NCBI Taxonomy" id="1028745"/>
    <lineage>
        <taxon>Bacteria</taxon>
        <taxon>Pseudomonadati</taxon>
        <taxon>Bacteroidota</taxon>
        <taxon>Flavobacteriia</taxon>
        <taxon>Flavobacteriales</taxon>
        <taxon>Flavobacteriaceae</taxon>
    </lineage>
</organism>
<comment type="caution">
    <text evidence="2">The sequence shown here is derived from an EMBL/GenBank/DDBJ whole genome shotgun (WGS) entry which is preliminary data.</text>
</comment>
<accession>A0A8J6Q7H7</accession>
<dbReference type="InterPro" id="IPR029045">
    <property type="entry name" value="ClpP/crotonase-like_dom_sf"/>
</dbReference>
<dbReference type="CDD" id="cd06558">
    <property type="entry name" value="crotonase-like"/>
    <property type="match status" value="1"/>
</dbReference>
<dbReference type="PANTHER" id="PTHR42964">
    <property type="entry name" value="ENOYL-COA HYDRATASE"/>
    <property type="match status" value="1"/>
</dbReference>
<proteinExistence type="inferred from homology"/>
<dbReference type="SUPFAM" id="SSF52096">
    <property type="entry name" value="ClpP/crotonase"/>
    <property type="match status" value="1"/>
</dbReference>
<evidence type="ECO:0000256" key="1">
    <source>
        <dbReference type="ARBA" id="ARBA00005254"/>
    </source>
</evidence>